<protein>
    <submittedName>
        <fullName evidence="2">Amidohydrolase</fullName>
    </submittedName>
</protein>
<sequence>MGPLFGGRSDKTREADGGNLDLEWLEETYKEFHREPELSTAEEKTAARIKRELEHFSDWAVTTDIGGYGITAVLENGEGPTVLFRADFDGLPVAEKTDVDYKSKHSQLDAGGQRVPTMHACGHDHHTMSLLGAMRVLDGTREQWSGTVVALFQPAEEASIGANGMVNDGLGRVIPRPDVCLAQHIIAGPAGRVFTAPGPVMASSTTIEITLYGRGAHASMPHRSVDPVVLAASTVMKLQTVVSREVPPNQFAVITVASVEAGKANNVIPDSAKISLSCRFYDEALRKKCVDSIKRIVRAEATSMGAERPPSFKFVGMLSALKNSENVFNTVRENFDETFGEESTDMEPWSASEDFSAIPKAFGAPYMLWTVGITPRWQWDRAEKAGRLDIDIPTNHNPLFLPDLNTLPVGVRAAAVGILSCLQQEWERPGEEPEDRIYSPTVPTDEDIDAVAVEISGAN</sequence>
<evidence type="ECO:0000313" key="3">
    <source>
        <dbReference type="Proteomes" id="UP000635902"/>
    </source>
</evidence>
<dbReference type="InterPro" id="IPR002933">
    <property type="entry name" value="Peptidase_M20"/>
</dbReference>
<comment type="caution">
    <text evidence="2">The sequence shown here is derived from an EMBL/GenBank/DDBJ whole genome shotgun (WGS) entry which is preliminary data.</text>
</comment>
<dbReference type="PANTHER" id="PTHR11014">
    <property type="entry name" value="PEPTIDASE M20 FAMILY MEMBER"/>
    <property type="match status" value="1"/>
</dbReference>
<dbReference type="InterPro" id="IPR036264">
    <property type="entry name" value="Bact_exopeptidase_dim_dom"/>
</dbReference>
<gene>
    <name evidence="2" type="ORF">IRY30_07880</name>
</gene>
<evidence type="ECO:0000313" key="2">
    <source>
        <dbReference type="EMBL" id="MBF4553991.1"/>
    </source>
</evidence>
<dbReference type="InterPro" id="IPR017439">
    <property type="entry name" value="Amidohydrolase"/>
</dbReference>
<dbReference type="SUPFAM" id="SSF53187">
    <property type="entry name" value="Zn-dependent exopeptidases"/>
    <property type="match status" value="1"/>
</dbReference>
<dbReference type="Pfam" id="PF07687">
    <property type="entry name" value="M20_dimer"/>
    <property type="match status" value="1"/>
</dbReference>
<proteinExistence type="predicted"/>
<dbReference type="RefSeq" id="WP_194556989.1">
    <property type="nucleotide sequence ID" value="NZ_JADKMY010000002.1"/>
</dbReference>
<evidence type="ECO:0000259" key="1">
    <source>
        <dbReference type="Pfam" id="PF07687"/>
    </source>
</evidence>
<dbReference type="Proteomes" id="UP000635902">
    <property type="component" value="Unassembled WGS sequence"/>
</dbReference>
<dbReference type="PIRSF" id="PIRSF005962">
    <property type="entry name" value="Pept_M20D_amidohydro"/>
    <property type="match status" value="1"/>
</dbReference>
<organism evidence="2 3">
    <name type="scientific">Corynebacterium suicordis DSM 45110</name>
    <dbReference type="NCBI Taxonomy" id="1121369"/>
    <lineage>
        <taxon>Bacteria</taxon>
        <taxon>Bacillati</taxon>
        <taxon>Actinomycetota</taxon>
        <taxon>Actinomycetes</taxon>
        <taxon>Mycobacteriales</taxon>
        <taxon>Corynebacteriaceae</taxon>
        <taxon>Corynebacterium</taxon>
    </lineage>
</organism>
<dbReference type="InterPro" id="IPR011650">
    <property type="entry name" value="Peptidase_M20_dimer"/>
</dbReference>
<reference evidence="2 3" key="1">
    <citation type="submission" date="2020-10" db="EMBL/GenBank/DDBJ databases">
        <title>Novel species in genus Corynebacterium.</title>
        <authorList>
            <person name="Zhang G."/>
        </authorList>
    </citation>
    <scope>NUCLEOTIDE SEQUENCE [LARGE SCALE GENOMIC DNA]</scope>
    <source>
        <strain evidence="2 3">DSM 45110</strain>
    </source>
</reference>
<feature type="domain" description="Peptidase M20 dimerisation" evidence="1">
    <location>
        <begin position="205"/>
        <end position="301"/>
    </location>
</feature>
<accession>A0ABR9ZLJ9</accession>
<dbReference type="Gene3D" id="3.40.630.10">
    <property type="entry name" value="Zn peptidases"/>
    <property type="match status" value="1"/>
</dbReference>
<keyword evidence="3" id="KW-1185">Reference proteome</keyword>
<dbReference type="EMBL" id="JADKMY010000002">
    <property type="protein sequence ID" value="MBF4553991.1"/>
    <property type="molecule type" value="Genomic_DNA"/>
</dbReference>
<dbReference type="Pfam" id="PF01546">
    <property type="entry name" value="Peptidase_M20"/>
    <property type="match status" value="1"/>
</dbReference>
<dbReference type="PANTHER" id="PTHR11014:SF63">
    <property type="entry name" value="METALLOPEPTIDASE, PUTATIVE (AFU_ORTHOLOGUE AFUA_6G09600)-RELATED"/>
    <property type="match status" value="1"/>
</dbReference>
<dbReference type="Gene3D" id="3.30.70.360">
    <property type="match status" value="1"/>
</dbReference>
<dbReference type="NCBIfam" id="TIGR01891">
    <property type="entry name" value="amidohydrolases"/>
    <property type="match status" value="1"/>
</dbReference>
<dbReference type="SUPFAM" id="SSF55031">
    <property type="entry name" value="Bacterial exopeptidase dimerisation domain"/>
    <property type="match status" value="1"/>
</dbReference>
<name>A0ABR9ZLJ9_9CORY</name>